<gene>
    <name evidence="1" type="ORF">QFC19_006452</name>
</gene>
<evidence type="ECO:0000313" key="2">
    <source>
        <dbReference type="Proteomes" id="UP001241377"/>
    </source>
</evidence>
<reference evidence="1" key="1">
    <citation type="submission" date="2023-04" db="EMBL/GenBank/DDBJ databases">
        <title>Draft Genome sequencing of Naganishia species isolated from polar environments using Oxford Nanopore Technology.</title>
        <authorList>
            <person name="Leo P."/>
            <person name="Venkateswaran K."/>
        </authorList>
    </citation>
    <scope>NUCLEOTIDE SEQUENCE</scope>
    <source>
        <strain evidence="1">MNA-CCFEE 5261</strain>
    </source>
</reference>
<dbReference type="EMBL" id="JASBWR010000078">
    <property type="protein sequence ID" value="KAJ9098328.1"/>
    <property type="molecule type" value="Genomic_DNA"/>
</dbReference>
<proteinExistence type="predicted"/>
<dbReference type="Proteomes" id="UP001241377">
    <property type="component" value="Unassembled WGS sequence"/>
</dbReference>
<keyword evidence="2" id="KW-1185">Reference proteome</keyword>
<protein>
    <submittedName>
        <fullName evidence="1">Uncharacterized protein</fullName>
    </submittedName>
</protein>
<sequence length="1320" mass="144578">MLDYTPTSSSSLGGRVRTSSASGSTPFHNASSSHSGLLPPMFDAQPEELVLALYDYSPAPTSTKSYLCLTFEAGDRIRVHSKDASGWWDGELLVGDSVAVKRGWFPSNFVREYDPGLFAIETNENDEERDKRYSSTATDRSSYQSATSRASSSYAPSQQRIHDSIYSHSSSEHGDTEKNRLSMTSMGRSVSDSPSSRNQYRNSLDDHQAELGETMLPISQALTLVRSAIIGHKYAHIQPSIACVISAIRSLLSVTNCLQRESPLLAEFPILGKMRKAIMANLAKLVALARNTADTIQDQLDQHLASAGEDDSDQYYGVAHGGPSEAELQAILEAGQVIFTDVQNFLVALVGCGIPRPQPKEVASSGTSGSSAGTAALGQHFHNDSRATMGSRTFSDRMAGKGAALHLEERYQSTTVSENHQYGGASRSSPSKQRDQELPRRERAASAMQARSMGDMRATETHRSNYPASLGGNRLQGSLLGVPLSAATTPFSSQAWDTKGKNELSWKYPVVQGSASAAMERSSSTSSTLSEQFFEMTTGHRGSISSASSTTSSGISASGSTACTSAIISPSATTALPLLPNGRINIAAAVRTTQDAFSSTMAALIGHVQVHTVASHPSSHAHIIDLAREGIDRVKDLLVLTDSIMRQFTSSSSPLSSNFSVTDPRQQEQLNALERERSVLYQATGTLVETAETVASAPYRETSSSIDEQNKQALLVAISSALRVARECCRLCKVCAIAAGEWYTHSVNRGEERNDETAKHLSLSDSANLHALGQRGHTRNSSTASSLGDGNHRTKFGWETTDDEDEEELIQTLDEDDYTLHARQLISRQTRRSPSRSMDMNMFGDEITFAKTPRPMLSRQTSEAESASTTNHAGSERFATPKAKPVAAFHSQNASLDSRLGVGTFKGEKSISNVPGYRGNDGRLVPGDMSIWLSAPDHLAKEVTYHNDGSVAAATLPVLVEKLTPHDSMVNAEFSETFFATFRFFTTPCDFLEALELRFDTPPPVRMEMSPANITLWNSQKGDPIRLRVLNLLRNWLELHWKVDTDNTVLPALTIFLEERLGKAFPNEVSRLMEIVKGYMSEKDKYQSPSSRRFSRASNHSRFSQSSFSPMIPVNMDLLPPTPPLPLIDRRVSNALKRGVKTIQVTDLNALELARQLTLMEAKLFCDIKPEQLLEVGQKKSDSLTAASTVSNQITGWVAESILGEQDLKKRTSLLKFFIKVANEGNPKYKPSPRDPSVKLINFDKYTKLGRIAMDFQKYQTPYNLVIVNDVQIWLSHVLTEKSSTSVDALYRRSLFLEPRQGTESISSGLDKPSWLIGRI</sequence>
<accession>A0ACC2VGZ1</accession>
<organism evidence="1 2">
    <name type="scientific">Naganishia cerealis</name>
    <dbReference type="NCBI Taxonomy" id="610337"/>
    <lineage>
        <taxon>Eukaryota</taxon>
        <taxon>Fungi</taxon>
        <taxon>Dikarya</taxon>
        <taxon>Basidiomycota</taxon>
        <taxon>Agaricomycotina</taxon>
        <taxon>Tremellomycetes</taxon>
        <taxon>Filobasidiales</taxon>
        <taxon>Filobasidiaceae</taxon>
        <taxon>Naganishia</taxon>
    </lineage>
</organism>
<evidence type="ECO:0000313" key="1">
    <source>
        <dbReference type="EMBL" id="KAJ9098328.1"/>
    </source>
</evidence>
<comment type="caution">
    <text evidence="1">The sequence shown here is derived from an EMBL/GenBank/DDBJ whole genome shotgun (WGS) entry which is preliminary data.</text>
</comment>
<name>A0ACC2VGZ1_9TREE</name>